<comment type="caution">
    <text evidence="2">The sequence shown here is derived from an EMBL/GenBank/DDBJ whole genome shotgun (WGS) entry which is preliminary data.</text>
</comment>
<dbReference type="EMBL" id="JBEPMA010000001">
    <property type="protein sequence ID" value="MET3616712.1"/>
    <property type="molecule type" value="Genomic_DNA"/>
</dbReference>
<dbReference type="Proteomes" id="UP001549162">
    <property type="component" value="Unassembled WGS sequence"/>
</dbReference>
<keyword evidence="1" id="KW-0812">Transmembrane</keyword>
<gene>
    <name evidence="2" type="ORF">ABID14_000332</name>
</gene>
<feature type="transmembrane region" description="Helical" evidence="1">
    <location>
        <begin position="21"/>
        <end position="42"/>
    </location>
</feature>
<proteinExistence type="predicted"/>
<reference evidence="2 3" key="1">
    <citation type="submission" date="2024-06" db="EMBL/GenBank/DDBJ databases">
        <title>Genomic Encyclopedia of Type Strains, Phase IV (KMG-IV): sequencing the most valuable type-strain genomes for metagenomic binning, comparative biology and taxonomic classification.</title>
        <authorList>
            <person name="Goeker M."/>
        </authorList>
    </citation>
    <scope>NUCLEOTIDE SEQUENCE [LARGE SCALE GENOMIC DNA]</scope>
    <source>
        <strain evidence="2 3">DSM 21460</strain>
    </source>
</reference>
<name>A0ABV2J7F6_9FIRM</name>
<keyword evidence="1" id="KW-0472">Membrane</keyword>
<evidence type="ECO:0000256" key="1">
    <source>
        <dbReference type="SAM" id="Phobius"/>
    </source>
</evidence>
<keyword evidence="1" id="KW-1133">Transmembrane helix</keyword>
<evidence type="ECO:0000313" key="3">
    <source>
        <dbReference type="Proteomes" id="UP001549162"/>
    </source>
</evidence>
<sequence length="94" mass="10702">MARQKGKNKYVKRQDGLFSKKIVRQVLFVVNLFTITILFVSFKTGGIGLDTLITNWFSFFKTEVLALAGIRVSKETLEVVRLIRGDKDEPCDFG</sequence>
<organism evidence="2 3">
    <name type="scientific">Peptoniphilus olsenii</name>
    <dbReference type="NCBI Taxonomy" id="411570"/>
    <lineage>
        <taxon>Bacteria</taxon>
        <taxon>Bacillati</taxon>
        <taxon>Bacillota</taxon>
        <taxon>Tissierellia</taxon>
        <taxon>Tissierellales</taxon>
        <taxon>Peptoniphilaceae</taxon>
        <taxon>Peptoniphilus</taxon>
    </lineage>
</organism>
<evidence type="ECO:0000313" key="2">
    <source>
        <dbReference type="EMBL" id="MET3616712.1"/>
    </source>
</evidence>
<accession>A0ABV2J7F6</accession>
<protein>
    <submittedName>
        <fullName evidence="2">Uncharacterized protein</fullName>
    </submittedName>
</protein>
<keyword evidence="3" id="KW-1185">Reference proteome</keyword>
<dbReference type="RefSeq" id="WP_354366713.1">
    <property type="nucleotide sequence ID" value="NZ_JBEPMA010000001.1"/>
</dbReference>